<evidence type="ECO:0000313" key="2">
    <source>
        <dbReference type="Proteomes" id="UP000274556"/>
    </source>
</evidence>
<organism evidence="1 2">
    <name type="scientific">Thiocapsa rosea</name>
    <dbReference type="NCBI Taxonomy" id="69360"/>
    <lineage>
        <taxon>Bacteria</taxon>
        <taxon>Pseudomonadati</taxon>
        <taxon>Pseudomonadota</taxon>
        <taxon>Gammaproteobacteria</taxon>
        <taxon>Chromatiales</taxon>
        <taxon>Chromatiaceae</taxon>
        <taxon>Thiocapsa</taxon>
    </lineage>
</organism>
<reference evidence="1 2" key="1">
    <citation type="submission" date="2018-10" db="EMBL/GenBank/DDBJ databases">
        <title>Genomic Encyclopedia of Archaeal and Bacterial Type Strains, Phase II (KMG-II): from individual species to whole genera.</title>
        <authorList>
            <person name="Goeker M."/>
        </authorList>
    </citation>
    <scope>NUCLEOTIDE SEQUENCE [LARGE SCALE GENOMIC DNA]</scope>
    <source>
        <strain evidence="1 2">DSM 235</strain>
    </source>
</reference>
<accession>A0A495VB71</accession>
<protein>
    <submittedName>
        <fullName evidence="1">Uncharacterized protein</fullName>
    </submittedName>
</protein>
<gene>
    <name evidence="1" type="ORF">BDD21_4126</name>
</gene>
<dbReference type="AlphaFoldDB" id="A0A495VB71"/>
<proteinExistence type="predicted"/>
<sequence length="114" mass="13171">MYENMKPDVLARLFQQRSQARLIRFDEQTVPGTALNDLNPKLWNRFKTVISPKDDREFLEKMKLISDMDKRGEGVPIILIESEKLSGKKPEFRLIDDAELKLTIFAAPSPHGED</sequence>
<name>A0A495VB71_9GAMM</name>
<dbReference type="RefSeq" id="WP_245969710.1">
    <property type="nucleotide sequence ID" value="NZ_RBXL01000001.1"/>
</dbReference>
<evidence type="ECO:0000313" key="1">
    <source>
        <dbReference type="EMBL" id="RKT46602.1"/>
    </source>
</evidence>
<comment type="caution">
    <text evidence="1">The sequence shown here is derived from an EMBL/GenBank/DDBJ whole genome shotgun (WGS) entry which is preliminary data.</text>
</comment>
<keyword evidence="2" id="KW-1185">Reference proteome</keyword>
<dbReference type="Proteomes" id="UP000274556">
    <property type="component" value="Unassembled WGS sequence"/>
</dbReference>
<dbReference type="EMBL" id="RBXL01000001">
    <property type="protein sequence ID" value="RKT46602.1"/>
    <property type="molecule type" value="Genomic_DNA"/>
</dbReference>